<gene>
    <name evidence="1" type="ORF">COB13_13700</name>
</gene>
<reference evidence="1" key="2">
    <citation type="journal article" date="2018" name="ISME J.">
        <title>A dynamic microbial community with high functional redundancy inhabits the cold, oxic subseafloor aquifer.</title>
        <authorList>
            <person name="Tully B.J."/>
            <person name="Wheat C.G."/>
            <person name="Glazer B.T."/>
            <person name="Huber J.A."/>
        </authorList>
    </citation>
    <scope>NUCLEOTIDE SEQUENCE</scope>
    <source>
        <strain evidence="1">NORP83</strain>
    </source>
</reference>
<name>A0A2A4YUG1_9PROT</name>
<protein>
    <recommendedName>
        <fullName evidence="2">SnoaL-like domain-containing protein</fullName>
    </recommendedName>
</protein>
<reference key="1">
    <citation type="submission" date="2017-08" db="EMBL/GenBank/DDBJ databases">
        <title>A dynamic microbial community with high functional redundancy inhabits the cold, oxic subseafloor aquifer.</title>
        <authorList>
            <person name="Tully B.J."/>
            <person name="Wheat C.G."/>
            <person name="Glazer B.T."/>
            <person name="Huber J.A."/>
        </authorList>
    </citation>
    <scope>NUCLEOTIDE SEQUENCE [LARGE SCALE GENOMIC DNA]</scope>
</reference>
<dbReference type="AlphaFoldDB" id="A0A2A4YUG1"/>
<evidence type="ECO:0008006" key="2">
    <source>
        <dbReference type="Google" id="ProtNLM"/>
    </source>
</evidence>
<proteinExistence type="predicted"/>
<accession>A0A2A4YUG1</accession>
<organism evidence="1">
    <name type="scientific">OCS116 cluster bacterium</name>
    <dbReference type="NCBI Taxonomy" id="2030921"/>
    <lineage>
        <taxon>Bacteria</taxon>
        <taxon>Pseudomonadati</taxon>
        <taxon>Pseudomonadota</taxon>
        <taxon>Alphaproteobacteria</taxon>
        <taxon>OCS116 cluster</taxon>
    </lineage>
</organism>
<dbReference type="EMBL" id="NVUS01000021">
    <property type="protein sequence ID" value="PCI98493.1"/>
    <property type="molecule type" value="Genomic_DNA"/>
</dbReference>
<sequence length="134" mass="15391">MSDNLKVVQYFAKEVFVNNAQDADRLSNLVSPQFSYCLNLGDPQNYSQFVKRMQSSSTASTVVLGEIASEDDMHFYCDFEVRLPEPNQHLKTHGFSQLIVRNGIIHQIDINYQNSADEYNEFRDIIKNSATVYL</sequence>
<comment type="caution">
    <text evidence="1">The sequence shown here is derived from an EMBL/GenBank/DDBJ whole genome shotgun (WGS) entry which is preliminary data.</text>
</comment>
<evidence type="ECO:0000313" key="1">
    <source>
        <dbReference type="EMBL" id="PCI98493.1"/>
    </source>
</evidence>